<dbReference type="Pfam" id="PF12704">
    <property type="entry name" value="MacB_PCD"/>
    <property type="match status" value="1"/>
</dbReference>
<dbReference type="GO" id="GO:0022857">
    <property type="term" value="F:transmembrane transporter activity"/>
    <property type="evidence" value="ECO:0007669"/>
    <property type="project" value="TreeGrafter"/>
</dbReference>
<feature type="transmembrane region" description="Helical" evidence="6">
    <location>
        <begin position="21"/>
        <end position="45"/>
    </location>
</feature>
<proteinExistence type="predicted"/>
<organism evidence="9 10">
    <name type="scientific">Dyadobacter flavalbus</name>
    <dbReference type="NCBI Taxonomy" id="2579942"/>
    <lineage>
        <taxon>Bacteria</taxon>
        <taxon>Pseudomonadati</taxon>
        <taxon>Bacteroidota</taxon>
        <taxon>Cytophagia</taxon>
        <taxon>Cytophagales</taxon>
        <taxon>Spirosomataceae</taxon>
        <taxon>Dyadobacter</taxon>
    </lineage>
</organism>
<comment type="subcellular location">
    <subcellularLocation>
        <location evidence="1">Cell membrane</location>
        <topology evidence="1">Multi-pass membrane protein</topology>
    </subcellularLocation>
</comment>
<dbReference type="Pfam" id="PF02687">
    <property type="entry name" value="FtsX"/>
    <property type="match status" value="2"/>
</dbReference>
<feature type="transmembrane region" description="Helical" evidence="6">
    <location>
        <begin position="429"/>
        <end position="454"/>
    </location>
</feature>
<evidence type="ECO:0000256" key="4">
    <source>
        <dbReference type="ARBA" id="ARBA00022989"/>
    </source>
</evidence>
<dbReference type="InterPro" id="IPR025857">
    <property type="entry name" value="MacB_PCD"/>
</dbReference>
<feature type="transmembrane region" description="Helical" evidence="6">
    <location>
        <begin position="291"/>
        <end position="314"/>
    </location>
</feature>
<keyword evidence="2" id="KW-1003">Cell membrane</keyword>
<feature type="domain" description="ABC3 transporter permease C-terminal" evidence="7">
    <location>
        <begin position="686"/>
        <end position="799"/>
    </location>
</feature>
<feature type="transmembrane region" description="Helical" evidence="6">
    <location>
        <begin position="738"/>
        <end position="758"/>
    </location>
</feature>
<evidence type="ECO:0000256" key="1">
    <source>
        <dbReference type="ARBA" id="ARBA00004651"/>
    </source>
</evidence>
<dbReference type="InterPro" id="IPR003838">
    <property type="entry name" value="ABC3_permease_C"/>
</dbReference>
<dbReference type="AlphaFoldDB" id="A0A5M8Q683"/>
<keyword evidence="5 6" id="KW-0472">Membrane</keyword>
<feature type="domain" description="ABC3 transporter permease C-terminal" evidence="7">
    <location>
        <begin position="299"/>
        <end position="414"/>
    </location>
</feature>
<accession>A0A5M8Q683</accession>
<dbReference type="EMBL" id="VBSN01000076">
    <property type="protein sequence ID" value="KAA6430424.1"/>
    <property type="molecule type" value="Genomic_DNA"/>
</dbReference>
<evidence type="ECO:0000313" key="10">
    <source>
        <dbReference type="Proteomes" id="UP000323994"/>
    </source>
</evidence>
<feature type="domain" description="MacB-like periplasmic core" evidence="8">
    <location>
        <begin position="21"/>
        <end position="238"/>
    </location>
</feature>
<dbReference type="Proteomes" id="UP000323994">
    <property type="component" value="Unassembled WGS sequence"/>
</dbReference>
<evidence type="ECO:0000256" key="2">
    <source>
        <dbReference type="ARBA" id="ARBA00022475"/>
    </source>
</evidence>
<dbReference type="InterPro" id="IPR050250">
    <property type="entry name" value="Macrolide_Exporter_MacB"/>
</dbReference>
<feature type="transmembrane region" description="Helical" evidence="6">
    <location>
        <begin position="388"/>
        <end position="408"/>
    </location>
</feature>
<protein>
    <submittedName>
        <fullName evidence="9">FtsX-like permease family protein</fullName>
    </submittedName>
</protein>
<dbReference type="RefSeq" id="WP_139014857.1">
    <property type="nucleotide sequence ID" value="NZ_VBSN01000076.1"/>
</dbReference>
<reference evidence="9 10" key="1">
    <citation type="submission" date="2019-05" db="EMBL/GenBank/DDBJ databases">
        <authorList>
            <person name="Qu J.-H."/>
        </authorList>
    </citation>
    <scope>NUCLEOTIDE SEQUENCE [LARGE SCALE GENOMIC DNA]</scope>
    <source>
        <strain evidence="9 10">NS28</strain>
    </source>
</reference>
<dbReference type="PANTHER" id="PTHR30572:SF18">
    <property type="entry name" value="ABC-TYPE MACROLIDE FAMILY EXPORT SYSTEM PERMEASE COMPONENT 2"/>
    <property type="match status" value="1"/>
</dbReference>
<keyword evidence="3 6" id="KW-0812">Transmembrane</keyword>
<evidence type="ECO:0000256" key="6">
    <source>
        <dbReference type="SAM" id="Phobius"/>
    </source>
</evidence>
<sequence>MFKSYLKIAFRNLWKSKGYAFINIAGLAVAFCISTFLFLTAYFALSFDNFHKDNERLYQVYFFSNEPERAEKIGSMPFPITPALKAEFPEIEGVTRVLNGSNVVEYKGKYFDKQVLFTDPDFLKIFTFPLVKGSAETALQDLSSIIISENMAKAVFGNEDPMGKPLDVGLDGNKKQYVVTGVLKDFPENSSIKFDAFIRSENAENYQNQKDQWDAYSHRVFLKLSPNTDQAALEKRLKPFSAKYFAENIASLKKKGAKPDEKGDLFAVRIEQIRNVHFDSQISGGGSAPLALVYALMGIGFFILLIACINFINLNVARSFVRAREVGVRKSLGALKNQLFLQIWGEAGIICFLGFLSGVILAVLLLPAFNATFQGKLTLDYLLQPDKIAILLGLFILVTLLAGGYPAWQMSKFNAVEVLKGKVSLKKPGVLRNSLIVAQFTLSSLLICCTVIAIQQVDHLRKQPLGFQKEQVISIPVGKKVNGRQVLMRMRNKLEGDPHVLGITGSGVNLGVGIDRSTSRSILGFTYKEKEVTTDWLHVDYDYLKTLNIKLLAGREFNPAYPSDTLDRVIITESMAKMISEPEPVGKFFQTDTAGAKYQIIGLIPDFNLYSSKNEKKPITMHVSGSEAINYIFVRVTPQSLKGAMDKFRKIWDEVAPGSAFIGTYVDENTNAWYREEEQLSQVFSLASGIAIMLSCLGLFAVALIVIEQRTKEIGVRKVLGASISSLVFVLSRDFVKLVLVAIFIASPLAWFFMQKWLDHYPYRIEINPLIFILVGLSAIIVAVVTVSFQSIKAALMNPVNSLKRE</sequence>
<gene>
    <name evidence="9" type="ORF">FEM33_25835</name>
</gene>
<evidence type="ECO:0000313" key="9">
    <source>
        <dbReference type="EMBL" id="KAA6430424.1"/>
    </source>
</evidence>
<dbReference type="PANTHER" id="PTHR30572">
    <property type="entry name" value="MEMBRANE COMPONENT OF TRANSPORTER-RELATED"/>
    <property type="match status" value="1"/>
</dbReference>
<dbReference type="OrthoDB" id="5933722at2"/>
<name>A0A5M8Q683_9BACT</name>
<comment type="caution">
    <text evidence="9">The sequence shown here is derived from an EMBL/GenBank/DDBJ whole genome shotgun (WGS) entry which is preliminary data.</text>
</comment>
<feature type="transmembrane region" description="Helical" evidence="6">
    <location>
        <begin position="683"/>
        <end position="707"/>
    </location>
</feature>
<evidence type="ECO:0000259" key="8">
    <source>
        <dbReference type="Pfam" id="PF12704"/>
    </source>
</evidence>
<evidence type="ECO:0000256" key="5">
    <source>
        <dbReference type="ARBA" id="ARBA00023136"/>
    </source>
</evidence>
<dbReference type="GO" id="GO:0005886">
    <property type="term" value="C:plasma membrane"/>
    <property type="evidence" value="ECO:0007669"/>
    <property type="project" value="UniProtKB-SubCell"/>
</dbReference>
<keyword evidence="4 6" id="KW-1133">Transmembrane helix</keyword>
<feature type="transmembrane region" description="Helical" evidence="6">
    <location>
        <begin position="770"/>
        <end position="792"/>
    </location>
</feature>
<evidence type="ECO:0000256" key="3">
    <source>
        <dbReference type="ARBA" id="ARBA00022692"/>
    </source>
</evidence>
<feature type="transmembrane region" description="Helical" evidence="6">
    <location>
        <begin position="339"/>
        <end position="368"/>
    </location>
</feature>
<evidence type="ECO:0000259" key="7">
    <source>
        <dbReference type="Pfam" id="PF02687"/>
    </source>
</evidence>
<keyword evidence="10" id="KW-1185">Reference proteome</keyword>